<feature type="transmembrane region" description="Helical" evidence="6">
    <location>
        <begin position="29"/>
        <end position="55"/>
    </location>
</feature>
<dbReference type="GO" id="GO:0006865">
    <property type="term" value="P:amino acid transport"/>
    <property type="evidence" value="ECO:0007669"/>
    <property type="project" value="UniProtKB-KW"/>
</dbReference>
<evidence type="ECO:0000313" key="8">
    <source>
        <dbReference type="EMBL" id="KAL3830980.1"/>
    </source>
</evidence>
<dbReference type="InterPro" id="IPR013057">
    <property type="entry name" value="AA_transpt_TM"/>
</dbReference>
<keyword evidence="3" id="KW-0813">Transport</keyword>
<keyword evidence="4 6" id="KW-1133">Transmembrane helix</keyword>
<evidence type="ECO:0000256" key="1">
    <source>
        <dbReference type="ARBA" id="ARBA00004370"/>
    </source>
</evidence>
<proteinExistence type="predicted"/>
<comment type="subcellular location">
    <subcellularLocation>
        <location evidence="1">Membrane</location>
    </subcellularLocation>
</comment>
<keyword evidence="2 6" id="KW-0812">Transmembrane</keyword>
<comment type="caution">
    <text evidence="8">The sequence shown here is derived from an EMBL/GenBank/DDBJ whole genome shotgun (WGS) entry which is preliminary data.</text>
</comment>
<accession>A0ABD3T339</accession>
<reference evidence="8 9" key="1">
    <citation type="submission" date="2024-12" db="EMBL/GenBank/DDBJ databases">
        <title>The unique morphological basis and parallel evolutionary history of personate flowers in Penstemon.</title>
        <authorList>
            <person name="Depatie T.H."/>
            <person name="Wessinger C.A."/>
        </authorList>
    </citation>
    <scope>NUCLEOTIDE SEQUENCE [LARGE SCALE GENOMIC DNA]</scope>
    <source>
        <strain evidence="8">WTNN_2</strain>
        <tissue evidence="8">Leaf</tissue>
    </source>
</reference>
<evidence type="ECO:0000313" key="9">
    <source>
        <dbReference type="Proteomes" id="UP001634393"/>
    </source>
</evidence>
<dbReference type="Proteomes" id="UP001634393">
    <property type="component" value="Unassembled WGS sequence"/>
</dbReference>
<organism evidence="8 9">
    <name type="scientific">Penstemon smallii</name>
    <dbReference type="NCBI Taxonomy" id="265156"/>
    <lineage>
        <taxon>Eukaryota</taxon>
        <taxon>Viridiplantae</taxon>
        <taxon>Streptophyta</taxon>
        <taxon>Embryophyta</taxon>
        <taxon>Tracheophyta</taxon>
        <taxon>Spermatophyta</taxon>
        <taxon>Magnoliopsida</taxon>
        <taxon>eudicotyledons</taxon>
        <taxon>Gunneridae</taxon>
        <taxon>Pentapetalae</taxon>
        <taxon>asterids</taxon>
        <taxon>lamiids</taxon>
        <taxon>Lamiales</taxon>
        <taxon>Plantaginaceae</taxon>
        <taxon>Cheloneae</taxon>
        <taxon>Penstemon</taxon>
    </lineage>
</organism>
<keyword evidence="3" id="KW-0029">Amino-acid transport</keyword>
<keyword evidence="9" id="KW-1185">Reference proteome</keyword>
<dbReference type="EMBL" id="JBJXBP010000005">
    <property type="protein sequence ID" value="KAL3830980.1"/>
    <property type="molecule type" value="Genomic_DNA"/>
</dbReference>
<protein>
    <recommendedName>
        <fullName evidence="7">Amino acid transporter transmembrane domain-containing protein</fullName>
    </recommendedName>
</protein>
<dbReference type="AlphaFoldDB" id="A0ABD3T339"/>
<feature type="domain" description="Amino acid transporter transmembrane" evidence="7">
    <location>
        <begin position="26"/>
        <end position="57"/>
    </location>
</feature>
<evidence type="ECO:0000259" key="7">
    <source>
        <dbReference type="Pfam" id="PF01490"/>
    </source>
</evidence>
<dbReference type="GO" id="GO:0016020">
    <property type="term" value="C:membrane"/>
    <property type="evidence" value="ECO:0007669"/>
    <property type="project" value="UniProtKB-SubCell"/>
</dbReference>
<evidence type="ECO:0000256" key="2">
    <source>
        <dbReference type="ARBA" id="ARBA00022692"/>
    </source>
</evidence>
<dbReference type="Pfam" id="PF01490">
    <property type="entry name" value="Aa_trans"/>
    <property type="match status" value="1"/>
</dbReference>
<name>A0ABD3T339_9LAMI</name>
<sequence length="57" mass="6426">MVQASPPQPNEVPSHDKWDEYGPAREAKWWYSTFHTVTAMVGAGVLSLPYAMAYLGW</sequence>
<evidence type="ECO:0000256" key="4">
    <source>
        <dbReference type="ARBA" id="ARBA00022989"/>
    </source>
</evidence>
<keyword evidence="5 6" id="KW-0472">Membrane</keyword>
<evidence type="ECO:0000256" key="3">
    <source>
        <dbReference type="ARBA" id="ARBA00022970"/>
    </source>
</evidence>
<gene>
    <name evidence="8" type="ORF">ACJIZ3_019782</name>
</gene>
<evidence type="ECO:0000256" key="5">
    <source>
        <dbReference type="ARBA" id="ARBA00023136"/>
    </source>
</evidence>
<evidence type="ECO:0000256" key="6">
    <source>
        <dbReference type="SAM" id="Phobius"/>
    </source>
</evidence>